<keyword evidence="7" id="KW-1185">Reference proteome</keyword>
<dbReference type="Proteomes" id="UP001232148">
    <property type="component" value="Unassembled WGS sequence"/>
</dbReference>
<comment type="caution">
    <text evidence="6">The sequence shown here is derived from an EMBL/GenBank/DDBJ whole genome shotgun (WGS) entry which is preliminary data.</text>
</comment>
<evidence type="ECO:0000259" key="5">
    <source>
        <dbReference type="Pfam" id="PF08240"/>
    </source>
</evidence>
<dbReference type="SUPFAM" id="SSF50129">
    <property type="entry name" value="GroES-like"/>
    <property type="match status" value="1"/>
</dbReference>
<dbReference type="EMBL" id="MU842838">
    <property type="protein sequence ID" value="KAK2031616.1"/>
    <property type="molecule type" value="Genomic_DNA"/>
</dbReference>
<organism evidence="6 7">
    <name type="scientific">Colletotrichum zoysiae</name>
    <dbReference type="NCBI Taxonomy" id="1216348"/>
    <lineage>
        <taxon>Eukaryota</taxon>
        <taxon>Fungi</taxon>
        <taxon>Dikarya</taxon>
        <taxon>Ascomycota</taxon>
        <taxon>Pezizomycotina</taxon>
        <taxon>Sordariomycetes</taxon>
        <taxon>Hypocreomycetidae</taxon>
        <taxon>Glomerellales</taxon>
        <taxon>Glomerellaceae</taxon>
        <taxon>Colletotrichum</taxon>
        <taxon>Colletotrichum graminicola species complex</taxon>
    </lineage>
</organism>
<evidence type="ECO:0000256" key="3">
    <source>
        <dbReference type="ARBA" id="ARBA00023002"/>
    </source>
</evidence>
<comment type="similarity">
    <text evidence="1">Belongs to the zinc-containing alcohol dehydrogenase family.</text>
</comment>
<gene>
    <name evidence="6" type="ORF">LX32DRAFT_713336</name>
</gene>
<dbReference type="SUPFAM" id="SSF51445">
    <property type="entry name" value="(Trans)glycosidases"/>
    <property type="match status" value="1"/>
</dbReference>
<sequence>MKPAASSQTAVVQSKKGFPESALPFIVARSRPMPPDMPTPHHVLVRVEAVGLNPTDFKMTTHFFVEDNAVECDFCGTVVDAEPEARHQVGTRVASAEFPYRSDNPNNGAFSEYVAKLRPGADARGWEWSGDSQNGSVLRENDLPGIPGNGSGENIRGQGYNTSRIQFHMERLTPSGLCGAINNAYLRTLTAAVNNVTKNGGLETWWKTFAMHLKYNDMVIFDVTSESDATSLLSMASRAAGATQSIFAMGNNDFKTLIDPQNKIIYKMPQHVGSDSSSTSLVQGPADALMETDYTPEGNSGDLLWFLDNGEDQSLTSSAPHGTRTPSAKDDDDGASASSLAGRIFPDGYHNGSTRSFRLQSATFISQEEVTNSVTDTSFGDALGDALDSTEEFVAILQELLSGSHSSVSSSSTESPSIMSDGETSIPSEFICSLGLELCYFRIVNLFNFHLSNIHQYSSQASCQRLAGFVVQEADLQKKILFQVIIHQFEMMERLLGLPVGLRVSGGGDEEEDLRGMLCESWATTTTTNETKMRDEQVQAVRLLRQRIANPRKELQ</sequence>
<feature type="compositionally biased region" description="Polar residues" evidence="4">
    <location>
        <begin position="315"/>
        <end position="326"/>
    </location>
</feature>
<feature type="region of interest" description="Disordered" evidence="4">
    <location>
        <begin position="315"/>
        <end position="347"/>
    </location>
</feature>
<dbReference type="InterPro" id="IPR011032">
    <property type="entry name" value="GroES-like_sf"/>
</dbReference>
<proteinExistence type="inferred from homology"/>
<dbReference type="InterPro" id="IPR013154">
    <property type="entry name" value="ADH-like_N"/>
</dbReference>
<dbReference type="Pfam" id="PF08240">
    <property type="entry name" value="ADH_N"/>
    <property type="match status" value="1"/>
</dbReference>
<dbReference type="PANTHER" id="PTHR45348">
    <property type="entry name" value="HYPOTHETICAL OXIDOREDUCTASE (EUROFUNG)"/>
    <property type="match status" value="1"/>
</dbReference>
<dbReference type="GO" id="GO:0000166">
    <property type="term" value="F:nucleotide binding"/>
    <property type="evidence" value="ECO:0007669"/>
    <property type="project" value="UniProtKB-KW"/>
</dbReference>
<accession>A0AAD9M2F2</accession>
<dbReference type="PANTHER" id="PTHR45348:SF1">
    <property type="entry name" value="TRANS-ENOYL REDUCTASE STHE"/>
    <property type="match status" value="1"/>
</dbReference>
<keyword evidence="3" id="KW-0560">Oxidoreductase</keyword>
<reference evidence="6" key="1">
    <citation type="submission" date="2021-06" db="EMBL/GenBank/DDBJ databases">
        <title>Comparative genomics, transcriptomics and evolutionary studies reveal genomic signatures of adaptation to plant cell wall in hemibiotrophic fungi.</title>
        <authorList>
            <consortium name="DOE Joint Genome Institute"/>
            <person name="Baroncelli R."/>
            <person name="Diaz J.F."/>
            <person name="Benocci T."/>
            <person name="Peng M."/>
            <person name="Battaglia E."/>
            <person name="Haridas S."/>
            <person name="Andreopoulos W."/>
            <person name="Labutti K."/>
            <person name="Pangilinan J."/>
            <person name="Floch G.L."/>
            <person name="Makela M.R."/>
            <person name="Henrissat B."/>
            <person name="Grigoriev I.V."/>
            <person name="Crouch J.A."/>
            <person name="De Vries R.P."/>
            <person name="Sukno S.A."/>
            <person name="Thon M.R."/>
        </authorList>
    </citation>
    <scope>NUCLEOTIDE SEQUENCE</scope>
    <source>
        <strain evidence="6">MAFF235873</strain>
    </source>
</reference>
<feature type="domain" description="Alcohol dehydrogenase-like N-terminal" evidence="5">
    <location>
        <begin position="40"/>
        <end position="114"/>
    </location>
</feature>
<evidence type="ECO:0000313" key="6">
    <source>
        <dbReference type="EMBL" id="KAK2031616.1"/>
    </source>
</evidence>
<protein>
    <recommendedName>
        <fullName evidence="5">Alcohol dehydrogenase-like N-terminal domain-containing protein</fullName>
    </recommendedName>
</protein>
<dbReference type="Gene3D" id="3.20.20.80">
    <property type="entry name" value="Glycosidases"/>
    <property type="match status" value="1"/>
</dbReference>
<evidence type="ECO:0000256" key="2">
    <source>
        <dbReference type="ARBA" id="ARBA00022741"/>
    </source>
</evidence>
<evidence type="ECO:0000256" key="1">
    <source>
        <dbReference type="ARBA" id="ARBA00008072"/>
    </source>
</evidence>
<evidence type="ECO:0000256" key="4">
    <source>
        <dbReference type="SAM" id="MobiDB-lite"/>
    </source>
</evidence>
<dbReference type="InterPro" id="IPR047122">
    <property type="entry name" value="Trans-enoyl_RdTase-like"/>
</dbReference>
<evidence type="ECO:0000313" key="7">
    <source>
        <dbReference type="Proteomes" id="UP001232148"/>
    </source>
</evidence>
<dbReference type="Gene3D" id="3.90.180.10">
    <property type="entry name" value="Medium-chain alcohol dehydrogenases, catalytic domain"/>
    <property type="match status" value="1"/>
</dbReference>
<keyword evidence="2" id="KW-0547">Nucleotide-binding</keyword>
<dbReference type="AlphaFoldDB" id="A0AAD9M2F2"/>
<dbReference type="GO" id="GO:0016651">
    <property type="term" value="F:oxidoreductase activity, acting on NAD(P)H"/>
    <property type="evidence" value="ECO:0007669"/>
    <property type="project" value="InterPro"/>
</dbReference>
<dbReference type="InterPro" id="IPR017853">
    <property type="entry name" value="GH"/>
</dbReference>
<name>A0AAD9M2F2_9PEZI</name>